<evidence type="ECO:0000313" key="3">
    <source>
        <dbReference type="Proteomes" id="UP000054375"/>
    </source>
</evidence>
<feature type="compositionally biased region" description="Basic and acidic residues" evidence="1">
    <location>
        <begin position="290"/>
        <end position="307"/>
    </location>
</feature>
<proteinExistence type="predicted"/>
<accession>A0A101RQE1</accession>
<feature type="compositionally biased region" description="Basic and acidic residues" evidence="1">
    <location>
        <begin position="257"/>
        <end position="270"/>
    </location>
</feature>
<gene>
    <name evidence="2" type="ORF">AQJ54_38175</name>
</gene>
<dbReference type="InterPro" id="IPR029057">
    <property type="entry name" value="PRTase-like"/>
</dbReference>
<feature type="compositionally biased region" description="Basic and acidic residues" evidence="1">
    <location>
        <begin position="316"/>
        <end position="351"/>
    </location>
</feature>
<sequence length="450" mass="46867">MRGWWQDLTDLVLPAECGGCGRPRTALCPECRAALDGAAPRRVRPVPEPPGLPAVHAAARYADAVRAVLLAHKERGALGLAGPLGSALAGAVWAGVREVRETGDEGAAWGRVLLVPVPSARRAVRARGHDPARRIALAAAGELRRAGMPARVVAVLRQRRGVADQSGLNSRQRMDNLAGALTVVPGGGRLLSEGLVVLVDDLMTTGATLAEAARAVREAREGEHRGHLGAGAGVRGEHRGLRACEGRAGPRGQQAWSRDEQMAAGRRDQRQQGVGGGPAQRGGLGGLRQPESRAEAGRRQSESERWSADAQAAIDGWRERARAARDARDGHGQGATDERADQGPTESRRSETSAWLAPGQPGAGGSHRGRSQGPGGARKVRGVGGCGSDGESVVYTAATREGMRDRMIAGTEEDTARERCQGAAGAGGVRDLICAAVVAASPDSSEINRN</sequence>
<dbReference type="Gene3D" id="3.40.50.2020">
    <property type="match status" value="1"/>
</dbReference>
<feature type="region of interest" description="Disordered" evidence="1">
    <location>
        <begin position="218"/>
        <end position="389"/>
    </location>
</feature>
<evidence type="ECO:0008006" key="4">
    <source>
        <dbReference type="Google" id="ProtNLM"/>
    </source>
</evidence>
<feature type="compositionally biased region" description="Basic and acidic residues" evidence="1">
    <location>
        <begin position="235"/>
        <end position="245"/>
    </location>
</feature>
<feature type="compositionally biased region" description="Gly residues" evidence="1">
    <location>
        <begin position="361"/>
        <end position="388"/>
    </location>
</feature>
<evidence type="ECO:0000313" key="2">
    <source>
        <dbReference type="EMBL" id="KUN59826.1"/>
    </source>
</evidence>
<reference evidence="2 3" key="1">
    <citation type="submission" date="2015-10" db="EMBL/GenBank/DDBJ databases">
        <title>Draft genome sequence of Streptomyces griseorubiginosus DSM 40469, type strain for the species Streptomyces griseorubiginosus.</title>
        <authorList>
            <person name="Ruckert C."/>
            <person name="Winkler A."/>
            <person name="Kalinowski J."/>
            <person name="Kampfer P."/>
            <person name="Glaeser S."/>
        </authorList>
    </citation>
    <scope>NUCLEOTIDE SEQUENCE [LARGE SCALE GENOMIC DNA]</scope>
    <source>
        <strain evidence="2 3">DSM 40469</strain>
    </source>
</reference>
<dbReference type="AlphaFoldDB" id="A0A101RQE1"/>
<dbReference type="PANTHER" id="PTHR47505:SF1">
    <property type="entry name" value="DNA UTILIZATION PROTEIN YHGH"/>
    <property type="match status" value="1"/>
</dbReference>
<dbReference type="SUPFAM" id="SSF53271">
    <property type="entry name" value="PRTase-like"/>
    <property type="match status" value="1"/>
</dbReference>
<evidence type="ECO:0000256" key="1">
    <source>
        <dbReference type="SAM" id="MobiDB-lite"/>
    </source>
</evidence>
<keyword evidence="3" id="KW-1185">Reference proteome</keyword>
<comment type="caution">
    <text evidence="2">The sequence shown here is derived from an EMBL/GenBank/DDBJ whole genome shotgun (WGS) entry which is preliminary data.</text>
</comment>
<dbReference type="PANTHER" id="PTHR47505">
    <property type="entry name" value="DNA UTILIZATION PROTEIN YHGH"/>
    <property type="match status" value="1"/>
</dbReference>
<organism evidence="2 3">
    <name type="scientific">Streptomyces griseorubiginosus</name>
    <dbReference type="NCBI Taxonomy" id="67304"/>
    <lineage>
        <taxon>Bacteria</taxon>
        <taxon>Bacillati</taxon>
        <taxon>Actinomycetota</taxon>
        <taxon>Actinomycetes</taxon>
        <taxon>Kitasatosporales</taxon>
        <taxon>Streptomycetaceae</taxon>
        <taxon>Streptomyces</taxon>
    </lineage>
</organism>
<dbReference type="Proteomes" id="UP000054375">
    <property type="component" value="Unassembled WGS sequence"/>
</dbReference>
<protein>
    <recommendedName>
        <fullName evidence="4">Amidophosphoribosyltransferase</fullName>
    </recommendedName>
</protein>
<dbReference type="EMBL" id="LMWV01000033">
    <property type="protein sequence ID" value="KUN59826.1"/>
    <property type="molecule type" value="Genomic_DNA"/>
</dbReference>
<name>A0A101RQE1_9ACTN</name>
<feature type="compositionally biased region" description="Gly residues" evidence="1">
    <location>
        <begin position="273"/>
        <end position="286"/>
    </location>
</feature>
<dbReference type="InterPro" id="IPR051910">
    <property type="entry name" value="ComF/GntX_DNA_util-trans"/>
</dbReference>